<gene>
    <name evidence="2" type="ORF">AMELA_G00278350</name>
</gene>
<dbReference type="AlphaFoldDB" id="A0A7J5ZJM5"/>
<keyword evidence="3" id="KW-1185">Reference proteome</keyword>
<evidence type="ECO:0000313" key="3">
    <source>
        <dbReference type="Proteomes" id="UP000593565"/>
    </source>
</evidence>
<evidence type="ECO:0000313" key="2">
    <source>
        <dbReference type="EMBL" id="KAF4070865.1"/>
    </source>
</evidence>
<sequence length="140" mass="14562">METCLASQAEVAHAQFAQSAGTVRILGNVERGSPGNAPLTLTSLRARARSSRSGRPVSPEDQLDKGGSEKKSGGGLLPGSCARSGLAGLWVGSGSARRTSELGFTLADVLELRRGANAAGRSVQSFVLPMHTDQVRRYIG</sequence>
<organism evidence="2 3">
    <name type="scientific">Ameiurus melas</name>
    <name type="common">Black bullhead</name>
    <name type="synonym">Silurus melas</name>
    <dbReference type="NCBI Taxonomy" id="219545"/>
    <lineage>
        <taxon>Eukaryota</taxon>
        <taxon>Metazoa</taxon>
        <taxon>Chordata</taxon>
        <taxon>Craniata</taxon>
        <taxon>Vertebrata</taxon>
        <taxon>Euteleostomi</taxon>
        <taxon>Actinopterygii</taxon>
        <taxon>Neopterygii</taxon>
        <taxon>Teleostei</taxon>
        <taxon>Ostariophysi</taxon>
        <taxon>Siluriformes</taxon>
        <taxon>Ictaluridae</taxon>
        <taxon>Ameiurus</taxon>
    </lineage>
</organism>
<evidence type="ECO:0000256" key="1">
    <source>
        <dbReference type="SAM" id="MobiDB-lite"/>
    </source>
</evidence>
<dbReference type="EMBL" id="JAAGNN010000028">
    <property type="protein sequence ID" value="KAF4070865.1"/>
    <property type="molecule type" value="Genomic_DNA"/>
</dbReference>
<dbReference type="Proteomes" id="UP000593565">
    <property type="component" value="Unassembled WGS sequence"/>
</dbReference>
<comment type="caution">
    <text evidence="2">The sequence shown here is derived from an EMBL/GenBank/DDBJ whole genome shotgun (WGS) entry which is preliminary data.</text>
</comment>
<proteinExistence type="predicted"/>
<accession>A0A7J5ZJM5</accession>
<feature type="region of interest" description="Disordered" evidence="1">
    <location>
        <begin position="29"/>
        <end position="77"/>
    </location>
</feature>
<name>A0A7J5ZJM5_AMEME</name>
<feature type="compositionally biased region" description="Basic and acidic residues" evidence="1">
    <location>
        <begin position="62"/>
        <end position="72"/>
    </location>
</feature>
<reference evidence="2 3" key="1">
    <citation type="submission" date="2020-02" db="EMBL/GenBank/DDBJ databases">
        <title>A chromosome-scale genome assembly of the black bullhead catfish (Ameiurus melas).</title>
        <authorList>
            <person name="Wen M."/>
            <person name="Zham M."/>
            <person name="Cabau C."/>
            <person name="Klopp C."/>
            <person name="Donnadieu C."/>
            <person name="Roques C."/>
            <person name="Bouchez O."/>
            <person name="Lampietro C."/>
            <person name="Jouanno E."/>
            <person name="Herpin A."/>
            <person name="Louis A."/>
            <person name="Berthelot C."/>
            <person name="Parey E."/>
            <person name="Roest-Crollius H."/>
            <person name="Braasch I."/>
            <person name="Postlethwait J."/>
            <person name="Robinson-Rechavi M."/>
            <person name="Echchiki A."/>
            <person name="Begum T."/>
            <person name="Montfort J."/>
            <person name="Schartl M."/>
            <person name="Bobe J."/>
            <person name="Guiguen Y."/>
        </authorList>
    </citation>
    <scope>NUCLEOTIDE SEQUENCE [LARGE SCALE GENOMIC DNA]</scope>
    <source>
        <strain evidence="2">M_S1</strain>
        <tissue evidence="2">Blood</tissue>
    </source>
</reference>
<protein>
    <submittedName>
        <fullName evidence="2">Uncharacterized protein</fullName>
    </submittedName>
</protein>